<dbReference type="SMART" id="SM00478">
    <property type="entry name" value="ENDO3c"/>
    <property type="match status" value="1"/>
</dbReference>
<name>A0A1X2GJR2_9FUNG</name>
<dbReference type="GO" id="GO:0006289">
    <property type="term" value="P:nucleotide-excision repair"/>
    <property type="evidence" value="ECO:0007669"/>
    <property type="project" value="TreeGrafter"/>
</dbReference>
<dbReference type="InterPro" id="IPR011257">
    <property type="entry name" value="DNA_glycosylase"/>
</dbReference>
<dbReference type="Gene3D" id="1.10.340.30">
    <property type="entry name" value="Hypothetical protein, domain 2"/>
    <property type="match status" value="1"/>
</dbReference>
<keyword evidence="7" id="KW-0809">Transit peptide</keyword>
<evidence type="ECO:0000256" key="11">
    <source>
        <dbReference type="ARBA" id="ARBA00023239"/>
    </source>
</evidence>
<evidence type="ECO:0000256" key="1">
    <source>
        <dbReference type="ARBA" id="ARBA00001966"/>
    </source>
</evidence>
<evidence type="ECO:0000256" key="7">
    <source>
        <dbReference type="ARBA" id="ARBA00022946"/>
    </source>
</evidence>
<reference evidence="16 17" key="1">
    <citation type="submission" date="2016-07" db="EMBL/GenBank/DDBJ databases">
        <title>Pervasive Adenine N6-methylation of Active Genes in Fungi.</title>
        <authorList>
            <consortium name="DOE Joint Genome Institute"/>
            <person name="Mondo S.J."/>
            <person name="Dannebaum R.O."/>
            <person name="Kuo R.C."/>
            <person name="Labutti K."/>
            <person name="Haridas S."/>
            <person name="Kuo A."/>
            <person name="Salamov A."/>
            <person name="Ahrendt S.R."/>
            <person name="Lipzen A."/>
            <person name="Sullivan W."/>
            <person name="Andreopoulos W.B."/>
            <person name="Clum A."/>
            <person name="Lindquist E."/>
            <person name="Daum C."/>
            <person name="Ramamoorthy G.K."/>
            <person name="Gryganskyi A."/>
            <person name="Culley D."/>
            <person name="Magnuson J.K."/>
            <person name="James T.Y."/>
            <person name="O'Malley M.A."/>
            <person name="Stajich J.E."/>
            <person name="Spatafora J.W."/>
            <person name="Visel A."/>
            <person name="Grigoriev I.V."/>
        </authorList>
    </citation>
    <scope>NUCLEOTIDE SEQUENCE [LARGE SCALE GENOMIC DNA]</scope>
    <source>
        <strain evidence="16 17">NRRL 3301</strain>
    </source>
</reference>
<dbReference type="OrthoDB" id="2099276at2759"/>
<dbReference type="Pfam" id="PF00633">
    <property type="entry name" value="HHH"/>
    <property type="match status" value="1"/>
</dbReference>
<evidence type="ECO:0000313" key="16">
    <source>
        <dbReference type="EMBL" id="ORX55197.1"/>
    </source>
</evidence>
<dbReference type="GO" id="GO:0046872">
    <property type="term" value="F:metal ion binding"/>
    <property type="evidence" value="ECO:0007669"/>
    <property type="project" value="UniProtKB-KW"/>
</dbReference>
<dbReference type="AlphaFoldDB" id="A0A1X2GJR2"/>
<feature type="domain" description="HhH-GPD" evidence="15">
    <location>
        <begin position="97"/>
        <end position="244"/>
    </location>
</feature>
<dbReference type="GO" id="GO:0000703">
    <property type="term" value="F:oxidized pyrimidine nucleobase lesion DNA N-glycosylase activity"/>
    <property type="evidence" value="ECO:0007669"/>
    <property type="project" value="UniProtKB-UniRule"/>
</dbReference>
<keyword evidence="8" id="KW-0408">Iron</keyword>
<keyword evidence="13" id="KW-0496">Mitochondrion</keyword>
<evidence type="ECO:0000256" key="10">
    <source>
        <dbReference type="ARBA" id="ARBA00023204"/>
    </source>
</evidence>
<sequence>MKTRSARVVSSAIPKTIKSEKRSAPVKKESAPRTKKMKTEAGAPGQPPPTWKDVFDKIKHYRQHHPAVVDTMGCAQLAERDKPLKQQRYQTLVALMLSSQTKDTVTSVVVKRLQTDLPGGLSIASILAIDEHALDIMIHSVGFHTRKAGYIKQTAQILHDQYNDDIPDSIEGLTSLPGVGPKMGYLALQSAWHKNMGIGVDVHVHRISNRLGWRPEDTRLCLQSWLPKEHWNEINPILVGYGQSLCLPRGPKCQECPVNDLCPSSTVKKKRAPKIKQEEPMAQELVVKREDSVTIKNEPVEW</sequence>
<comment type="subcellular location">
    <subcellularLocation>
        <location evidence="13">Nucleus</location>
    </subcellularLocation>
    <subcellularLocation>
        <location evidence="13">Mitochondrion</location>
    </subcellularLocation>
</comment>
<protein>
    <recommendedName>
        <fullName evidence="13">Endonuclease III homolog</fullName>
        <ecNumber evidence="13">3.2.2.-</ecNumber>
        <ecNumber evidence="13">4.2.99.18</ecNumber>
    </recommendedName>
    <alternativeName>
        <fullName evidence="13">Bifunctional DNA N-glycosylase/DNA-(apurinic or apyrimidinic site) lyase</fullName>
        <shortName evidence="13">DNA glycosylase/AP lyase</shortName>
    </alternativeName>
</protein>
<dbReference type="GO" id="GO:0051539">
    <property type="term" value="F:4 iron, 4 sulfur cluster binding"/>
    <property type="evidence" value="ECO:0007669"/>
    <property type="project" value="UniProtKB-KW"/>
</dbReference>
<dbReference type="PANTHER" id="PTHR43286">
    <property type="entry name" value="ENDONUCLEASE III-LIKE PROTEIN 1"/>
    <property type="match status" value="1"/>
</dbReference>
<keyword evidence="12 13" id="KW-0326">Glycosidase</keyword>
<dbReference type="InterPro" id="IPR003265">
    <property type="entry name" value="HhH-GPD_domain"/>
</dbReference>
<dbReference type="GO" id="GO:0006285">
    <property type="term" value="P:base-excision repair, AP site formation"/>
    <property type="evidence" value="ECO:0007669"/>
    <property type="project" value="UniProtKB-UniRule"/>
</dbReference>
<comment type="caution">
    <text evidence="16">The sequence shown here is derived from an EMBL/GenBank/DDBJ whole genome shotgun (WGS) entry which is preliminary data.</text>
</comment>
<evidence type="ECO:0000256" key="9">
    <source>
        <dbReference type="ARBA" id="ARBA00023014"/>
    </source>
</evidence>
<dbReference type="EC" id="4.2.99.18" evidence="13"/>
<dbReference type="FunFam" id="1.10.340.30:FF:000005">
    <property type="entry name" value="Endonuclease III-like protein 1"/>
    <property type="match status" value="1"/>
</dbReference>
<dbReference type="InterPro" id="IPR000445">
    <property type="entry name" value="HhH_motif"/>
</dbReference>
<dbReference type="InterPro" id="IPR030841">
    <property type="entry name" value="NTH1"/>
</dbReference>
<dbReference type="EC" id="3.2.2.-" evidence="13"/>
<dbReference type="GO" id="GO:0005634">
    <property type="term" value="C:nucleus"/>
    <property type="evidence" value="ECO:0007669"/>
    <property type="project" value="UniProtKB-SubCell"/>
</dbReference>
<comment type="similarity">
    <text evidence="2 13">Belongs to the Nth/MutY family.</text>
</comment>
<keyword evidence="17" id="KW-1185">Reference proteome</keyword>
<keyword evidence="9" id="KW-0411">Iron-sulfur</keyword>
<keyword evidence="10 13" id="KW-0234">DNA repair</keyword>
<evidence type="ECO:0000256" key="3">
    <source>
        <dbReference type="ARBA" id="ARBA00022485"/>
    </source>
</evidence>
<evidence type="ECO:0000256" key="8">
    <source>
        <dbReference type="ARBA" id="ARBA00023004"/>
    </source>
</evidence>
<dbReference type="Gene3D" id="1.10.1670.10">
    <property type="entry name" value="Helix-hairpin-Helix base-excision DNA repair enzymes (C-terminal)"/>
    <property type="match status" value="1"/>
</dbReference>
<dbReference type="InterPro" id="IPR003651">
    <property type="entry name" value="Endonuclease3_FeS-loop_motif"/>
</dbReference>
<evidence type="ECO:0000313" key="17">
    <source>
        <dbReference type="Proteomes" id="UP000242146"/>
    </source>
</evidence>
<feature type="region of interest" description="Disordered" evidence="14">
    <location>
        <begin position="1"/>
        <end position="49"/>
    </location>
</feature>
<feature type="compositionally biased region" description="Basic and acidic residues" evidence="14">
    <location>
        <begin position="17"/>
        <end position="32"/>
    </location>
</feature>
<dbReference type="Pfam" id="PF10576">
    <property type="entry name" value="EndIII_4Fe-2S"/>
    <property type="match status" value="1"/>
</dbReference>
<dbReference type="HAMAP" id="MF_03183">
    <property type="entry name" value="Endonuclease_III_Nth"/>
    <property type="match status" value="1"/>
</dbReference>
<dbReference type="GO" id="GO:0005739">
    <property type="term" value="C:mitochondrion"/>
    <property type="evidence" value="ECO:0007669"/>
    <property type="project" value="UniProtKB-SubCell"/>
</dbReference>
<dbReference type="Proteomes" id="UP000242146">
    <property type="component" value="Unassembled WGS sequence"/>
</dbReference>
<keyword evidence="4" id="KW-0479">Metal-binding</keyword>
<dbReference type="STRING" id="101127.A0A1X2GJR2"/>
<evidence type="ECO:0000256" key="2">
    <source>
        <dbReference type="ARBA" id="ARBA00008343"/>
    </source>
</evidence>
<evidence type="ECO:0000256" key="13">
    <source>
        <dbReference type="HAMAP-Rule" id="MF_03183"/>
    </source>
</evidence>
<dbReference type="SMART" id="SM00525">
    <property type="entry name" value="FES"/>
    <property type="match status" value="1"/>
</dbReference>
<keyword evidence="5 13" id="KW-0227">DNA damage</keyword>
<evidence type="ECO:0000259" key="15">
    <source>
        <dbReference type="SMART" id="SM00478"/>
    </source>
</evidence>
<dbReference type="CDD" id="cd00056">
    <property type="entry name" value="ENDO3c"/>
    <property type="match status" value="1"/>
</dbReference>
<comment type="caution">
    <text evidence="13">Lacks conserved residue(s) required for the propagation of feature annotation.</text>
</comment>
<comment type="function">
    <text evidence="13">Bifunctional DNA N-glycosylase with associated apurinic/apyrimidinic (AP) lyase function that catalyzes the first step in base excision repair (BER), the primary repair pathway for the repair of oxidative DNA damage. The DNA N-glycosylase activity releases the damaged DNA base from DNA by cleaving the N-glycosidic bond, leaving an AP site. The AP lyase activity cleaves the phosphodiester bond 3' to the AP site by a beta-elimination. Primarily recognizes and repairs oxidative base damage of pyrimidines.</text>
</comment>
<dbReference type="Pfam" id="PF00730">
    <property type="entry name" value="HhH-GPD"/>
    <property type="match status" value="1"/>
</dbReference>
<evidence type="ECO:0000256" key="6">
    <source>
        <dbReference type="ARBA" id="ARBA00022801"/>
    </source>
</evidence>
<dbReference type="SUPFAM" id="SSF48150">
    <property type="entry name" value="DNA-glycosylase"/>
    <property type="match status" value="1"/>
</dbReference>
<organism evidence="16 17">
    <name type="scientific">Hesseltinella vesiculosa</name>
    <dbReference type="NCBI Taxonomy" id="101127"/>
    <lineage>
        <taxon>Eukaryota</taxon>
        <taxon>Fungi</taxon>
        <taxon>Fungi incertae sedis</taxon>
        <taxon>Mucoromycota</taxon>
        <taxon>Mucoromycotina</taxon>
        <taxon>Mucoromycetes</taxon>
        <taxon>Mucorales</taxon>
        <taxon>Cunninghamellaceae</taxon>
        <taxon>Hesseltinella</taxon>
    </lineage>
</organism>
<evidence type="ECO:0000256" key="5">
    <source>
        <dbReference type="ARBA" id="ARBA00022763"/>
    </source>
</evidence>
<dbReference type="PANTHER" id="PTHR43286:SF1">
    <property type="entry name" value="ENDONUCLEASE III-LIKE PROTEIN 1"/>
    <property type="match status" value="1"/>
</dbReference>
<keyword evidence="3" id="KW-0004">4Fe-4S</keyword>
<proteinExistence type="inferred from homology"/>
<keyword evidence="11 13" id="KW-0456">Lyase</keyword>
<gene>
    <name evidence="13" type="primary">NTH1</name>
    <name evidence="16" type="ORF">DM01DRAFT_1335493</name>
</gene>
<dbReference type="GO" id="GO:0140078">
    <property type="term" value="F:class I DNA-(apurinic or apyrimidinic site) endonuclease activity"/>
    <property type="evidence" value="ECO:0007669"/>
    <property type="project" value="UniProtKB-EC"/>
</dbReference>
<evidence type="ECO:0000256" key="12">
    <source>
        <dbReference type="ARBA" id="ARBA00023295"/>
    </source>
</evidence>
<comment type="cofactor">
    <cofactor evidence="1">
        <name>[4Fe-4S] cluster</name>
        <dbReference type="ChEBI" id="CHEBI:49883"/>
    </cofactor>
</comment>
<comment type="catalytic activity">
    <reaction evidence="13">
        <text>2'-deoxyribonucleotide-(2'-deoxyribose 5'-phosphate)-2'-deoxyribonucleotide-DNA = a 3'-end 2'-deoxyribonucleotide-(2,3-dehydro-2,3-deoxyribose 5'-phosphate)-DNA + a 5'-end 5'-phospho-2'-deoxyribonucleoside-DNA + H(+)</text>
        <dbReference type="Rhea" id="RHEA:66592"/>
        <dbReference type="Rhea" id="RHEA-COMP:13180"/>
        <dbReference type="Rhea" id="RHEA-COMP:16897"/>
        <dbReference type="Rhea" id="RHEA-COMP:17067"/>
        <dbReference type="ChEBI" id="CHEBI:15378"/>
        <dbReference type="ChEBI" id="CHEBI:136412"/>
        <dbReference type="ChEBI" id="CHEBI:157695"/>
        <dbReference type="ChEBI" id="CHEBI:167181"/>
        <dbReference type="EC" id="4.2.99.18"/>
    </reaction>
</comment>
<evidence type="ECO:0000256" key="4">
    <source>
        <dbReference type="ARBA" id="ARBA00022723"/>
    </source>
</evidence>
<evidence type="ECO:0000256" key="14">
    <source>
        <dbReference type="SAM" id="MobiDB-lite"/>
    </source>
</evidence>
<dbReference type="EMBL" id="MCGT01000012">
    <property type="protein sequence ID" value="ORX55197.1"/>
    <property type="molecule type" value="Genomic_DNA"/>
</dbReference>
<dbReference type="InterPro" id="IPR023170">
    <property type="entry name" value="HhH_base_excis_C"/>
</dbReference>
<accession>A0A1X2GJR2</accession>
<keyword evidence="13" id="KW-0539">Nucleus</keyword>
<dbReference type="GO" id="GO:0003677">
    <property type="term" value="F:DNA binding"/>
    <property type="evidence" value="ECO:0007669"/>
    <property type="project" value="UniProtKB-UniRule"/>
</dbReference>
<keyword evidence="6 13" id="KW-0378">Hydrolase</keyword>